<proteinExistence type="predicted"/>
<dbReference type="Proteomes" id="UP000799755">
    <property type="component" value="Unassembled WGS sequence"/>
</dbReference>
<accession>A0ACB6R703</accession>
<dbReference type="EMBL" id="MU003497">
    <property type="protein sequence ID" value="KAF2474941.1"/>
    <property type="molecule type" value="Genomic_DNA"/>
</dbReference>
<gene>
    <name evidence="1" type="ORF">BDR25DRAFT_351422</name>
</gene>
<organism evidence="1 2">
    <name type="scientific">Lindgomyces ingoldianus</name>
    <dbReference type="NCBI Taxonomy" id="673940"/>
    <lineage>
        <taxon>Eukaryota</taxon>
        <taxon>Fungi</taxon>
        <taxon>Dikarya</taxon>
        <taxon>Ascomycota</taxon>
        <taxon>Pezizomycotina</taxon>
        <taxon>Dothideomycetes</taxon>
        <taxon>Pleosporomycetidae</taxon>
        <taxon>Pleosporales</taxon>
        <taxon>Lindgomycetaceae</taxon>
        <taxon>Lindgomyces</taxon>
    </lineage>
</organism>
<protein>
    <submittedName>
        <fullName evidence="1">Uncharacterized protein</fullName>
    </submittedName>
</protein>
<keyword evidence="2" id="KW-1185">Reference proteome</keyword>
<name>A0ACB6R703_9PLEO</name>
<evidence type="ECO:0000313" key="1">
    <source>
        <dbReference type="EMBL" id="KAF2474941.1"/>
    </source>
</evidence>
<comment type="caution">
    <text evidence="1">The sequence shown here is derived from an EMBL/GenBank/DDBJ whole genome shotgun (WGS) entry which is preliminary data.</text>
</comment>
<sequence>MLLNTRTLMLWWRKYMSVVLAGFCLYWRGCIWGDHEVNRYDTRGKNHNDTLDLDKEYCLVNVRRIPEKPQSSPEREWSLIGKNGIFWAEKLVGAMSCFPLVEVVSGVASLRNRASLLMRRKPAKNGHYNSDKCREPFSRSDITWLNFDFLASLSDSVFELTLDLDFPRLSSLLPDTERRCCSRYCGDWNCESHSFDTFAFKIDGYINVDSAWASSCGVSLLSAGALMAPFDNVYFGTADVEWPAVTPVMPPSCKARDLTACGYKPFSEYEQLPRYNLLINDPLDVKNPDRKNAMDESQSVVSTESDKTSLTRDNPGDGFVSEVYHKVPPQRLQGSHGKLSSLRDVLWVQFSEEQLRLCFIIGNLPFQAGLGKPSKSGTTANTGLVQILCFAVQSLDCDWLCVSVVQPRMRPFMRPVEPGGVRFHDELECRNRLQGKPTDHLRGVRSGKPQERCHREMQDLVSAHLFPPLVDFILRADWTISSDLPRFLTLRRNLSSAMSTVCPGHLNCGAFAKTLSPIHMPLLNHMRQLGPLLALMSQESAQPRAREDSALAHDTCDARGFIDIDNSRPAKSTFTPLCFLAYIRGLRFHDEKYASTALYFGLPTLIPHMHLKLNAFICFHNESMSTVDLSHNARLWSASALRIGGSNIPVTPQNLYAFILPCLACYPVLNNRFDFKPRLFNALALTISIPAPIPGALRPSQWFHNIQTPIDVTISARKS</sequence>
<reference evidence="1" key="1">
    <citation type="journal article" date="2020" name="Stud. Mycol.">
        <title>101 Dothideomycetes genomes: a test case for predicting lifestyles and emergence of pathogens.</title>
        <authorList>
            <person name="Haridas S."/>
            <person name="Albert R."/>
            <person name="Binder M."/>
            <person name="Bloem J."/>
            <person name="Labutti K."/>
            <person name="Salamov A."/>
            <person name="Andreopoulos B."/>
            <person name="Baker S."/>
            <person name="Barry K."/>
            <person name="Bills G."/>
            <person name="Bluhm B."/>
            <person name="Cannon C."/>
            <person name="Castanera R."/>
            <person name="Culley D."/>
            <person name="Daum C."/>
            <person name="Ezra D."/>
            <person name="Gonzalez J."/>
            <person name="Henrissat B."/>
            <person name="Kuo A."/>
            <person name="Liang C."/>
            <person name="Lipzen A."/>
            <person name="Lutzoni F."/>
            <person name="Magnuson J."/>
            <person name="Mondo S."/>
            <person name="Nolan M."/>
            <person name="Ohm R."/>
            <person name="Pangilinan J."/>
            <person name="Park H.-J."/>
            <person name="Ramirez L."/>
            <person name="Alfaro M."/>
            <person name="Sun H."/>
            <person name="Tritt A."/>
            <person name="Yoshinaga Y."/>
            <person name="Zwiers L.-H."/>
            <person name="Turgeon B."/>
            <person name="Goodwin S."/>
            <person name="Spatafora J."/>
            <person name="Crous P."/>
            <person name="Grigoriev I."/>
        </authorList>
    </citation>
    <scope>NUCLEOTIDE SEQUENCE</scope>
    <source>
        <strain evidence="1">ATCC 200398</strain>
    </source>
</reference>
<evidence type="ECO:0000313" key="2">
    <source>
        <dbReference type="Proteomes" id="UP000799755"/>
    </source>
</evidence>